<dbReference type="PROSITE" id="PS50088">
    <property type="entry name" value="ANK_REPEAT"/>
    <property type="match status" value="4"/>
</dbReference>
<dbReference type="Pfam" id="PF07525">
    <property type="entry name" value="SOCS_box"/>
    <property type="match status" value="1"/>
</dbReference>
<reference evidence="7" key="1">
    <citation type="submission" date="2025-08" db="UniProtKB">
        <authorList>
            <consortium name="RefSeq"/>
        </authorList>
    </citation>
    <scope>IDENTIFICATION</scope>
    <source>
        <strain evidence="7">J_2021</strain>
        <tissue evidence="7">Erythrocytes</tissue>
    </source>
</reference>
<proteinExistence type="inferred from homology"/>
<dbReference type="RefSeq" id="XP_018090305.1">
    <property type="nucleotide sequence ID" value="XM_018234816.2"/>
</dbReference>
<dbReference type="PANTHER" id="PTHR24136:SF18">
    <property type="entry name" value="ANKYRIN REPEAT AND SOCS BOX PROTEIN 5"/>
    <property type="match status" value="1"/>
</dbReference>
<dbReference type="Pfam" id="PF12796">
    <property type="entry name" value="Ank_2"/>
    <property type="match status" value="2"/>
</dbReference>
<accession>A0A1L8ESB1</accession>
<keyword evidence="5" id="KW-0040">ANK repeat</keyword>
<dbReference type="GO" id="GO:0016567">
    <property type="term" value="P:protein ubiquitination"/>
    <property type="evidence" value="ECO:0007669"/>
    <property type="project" value="UniProtKB-UniPathway"/>
</dbReference>
<dbReference type="PANTHER" id="PTHR24136">
    <property type="entry name" value="SOWAH (DROSOPHILA) HOMOLOG"/>
    <property type="match status" value="1"/>
</dbReference>
<dbReference type="STRING" id="8355.A0A1L8ESB1"/>
<dbReference type="SUPFAM" id="SSF48403">
    <property type="entry name" value="Ankyrin repeat"/>
    <property type="match status" value="1"/>
</dbReference>
<evidence type="ECO:0000256" key="3">
    <source>
        <dbReference type="ARBA" id="ARBA00022737"/>
    </source>
</evidence>
<evidence type="ECO:0000313" key="7">
    <source>
        <dbReference type="RefSeq" id="XP_018090305.1"/>
    </source>
</evidence>
<dbReference type="InterPro" id="IPR002110">
    <property type="entry name" value="Ankyrin_rpt"/>
</dbReference>
<keyword evidence="3" id="KW-0677">Repeat</keyword>
<dbReference type="CTD" id="108700833"/>
<evidence type="ECO:0000313" key="8">
    <source>
        <dbReference type="Xenbase" id="XB-GENE-17338401"/>
    </source>
</evidence>
<gene>
    <name evidence="7 8" type="primary">asb16.L</name>
</gene>
<protein>
    <submittedName>
        <fullName evidence="7">Ankyrin repeat and SOCS box protein 16</fullName>
    </submittedName>
</protein>
<keyword evidence="6" id="KW-1185">Reference proteome</keyword>
<dbReference type="Proteomes" id="UP000186698">
    <property type="component" value="Chromosome 9_10L"/>
</dbReference>
<dbReference type="InterPro" id="IPR001496">
    <property type="entry name" value="SOCS_box"/>
</dbReference>
<dbReference type="Xenbase" id="XB-GENE-17338401">
    <property type="gene designation" value="asb16.L"/>
</dbReference>
<dbReference type="OrthoDB" id="194358at2759"/>
<dbReference type="PaxDb" id="8355-A0A1L8ESB1"/>
<dbReference type="Pfam" id="PF00023">
    <property type="entry name" value="Ank"/>
    <property type="match status" value="1"/>
</dbReference>
<evidence type="ECO:0000256" key="5">
    <source>
        <dbReference type="ARBA" id="ARBA00023043"/>
    </source>
</evidence>
<evidence type="ECO:0000256" key="2">
    <source>
        <dbReference type="ARBA" id="ARBA00005949"/>
    </source>
</evidence>
<dbReference type="GeneID" id="108700833"/>
<dbReference type="SMART" id="SM00969">
    <property type="entry name" value="SOCS_box"/>
    <property type="match status" value="1"/>
</dbReference>
<dbReference type="AGR" id="Xenbase:XB-GENE-17338401"/>
<name>A0A1L8ESB1_XENLA</name>
<dbReference type="AlphaFoldDB" id="A0A1L8ESB1"/>
<comment type="similarity">
    <text evidence="2">Belongs to the ankyrin SOCS box (ASB) family.</text>
</comment>
<dbReference type="Bgee" id="108700833">
    <property type="expression patterns" value="Expressed in muscle tissue and 4 other cell types or tissues"/>
</dbReference>
<dbReference type="OMA" id="VKLYLCY"/>
<dbReference type="InterPro" id="IPR051573">
    <property type="entry name" value="Ankyrin-SOCS_box_domain"/>
</dbReference>
<dbReference type="SMART" id="SM00248">
    <property type="entry name" value="ANK"/>
    <property type="match status" value="8"/>
</dbReference>
<dbReference type="Gene3D" id="1.25.40.20">
    <property type="entry name" value="Ankyrin repeat-containing domain"/>
    <property type="match status" value="1"/>
</dbReference>
<sequence length="472" mass="51980">MPLLIRRGENIKIPHKMAGEMFPFTPSTLRALQRQREQLESEDRRRALSIELLSRRALTSSPAVRPPVTRRHRFCRDAAIHNALYTGDVERLKGIFKENGSADVMVETISEELQWCPEMGLWSLIPKKSHTSPLRITAGRGYGECVRFLVSRGAEPNSSVGGRGPLHDACEGHHAECTQLLLSRGAEANLLSEDGQAPLHLCSTPETLECAKLLLDYGALVNLAGRYTRATPLHVASGRGLEEHVALYLSLGADPSARNREGETPLNAACAACDNPQHFGRYYRVVDMLLKSGGNPNTPGKKGHGPLHNASSNCHLRLAKLLLDHGAAVNVKNSAGYSPLDCALQVCDDYPNCQPHLLVQTLLNYGAVPSDPKMWRFCAASPKTFETLLDAYDHIPTGDSWVESVPAVTWEEHRPFYESVLQAANQPRSLLHLARYAVRRLYDGQCQRATSHLGLPPALSAYVLLQPEGVIH</sequence>
<dbReference type="PROSITE" id="PS50297">
    <property type="entry name" value="ANK_REP_REGION"/>
    <property type="match status" value="4"/>
</dbReference>
<dbReference type="UniPathway" id="UPA00143"/>
<comment type="pathway">
    <text evidence="1">Protein modification; protein ubiquitination.</text>
</comment>
<dbReference type="GO" id="GO:0045732">
    <property type="term" value="P:positive regulation of protein catabolic process"/>
    <property type="evidence" value="ECO:0007669"/>
    <property type="project" value="TreeGrafter"/>
</dbReference>
<organism evidence="6 7">
    <name type="scientific">Xenopus laevis</name>
    <name type="common">African clawed frog</name>
    <dbReference type="NCBI Taxonomy" id="8355"/>
    <lineage>
        <taxon>Eukaryota</taxon>
        <taxon>Metazoa</taxon>
        <taxon>Chordata</taxon>
        <taxon>Craniata</taxon>
        <taxon>Vertebrata</taxon>
        <taxon>Euteleostomi</taxon>
        <taxon>Amphibia</taxon>
        <taxon>Batrachia</taxon>
        <taxon>Anura</taxon>
        <taxon>Pipoidea</taxon>
        <taxon>Pipidae</taxon>
        <taxon>Xenopodinae</taxon>
        <taxon>Xenopus</taxon>
        <taxon>Xenopus</taxon>
    </lineage>
</organism>
<evidence type="ECO:0000256" key="4">
    <source>
        <dbReference type="ARBA" id="ARBA00022786"/>
    </source>
</evidence>
<evidence type="ECO:0000256" key="1">
    <source>
        <dbReference type="ARBA" id="ARBA00004906"/>
    </source>
</evidence>
<evidence type="ECO:0000313" key="6">
    <source>
        <dbReference type="Proteomes" id="UP000186698"/>
    </source>
</evidence>
<dbReference type="KEGG" id="xla:108700833"/>
<dbReference type="InterPro" id="IPR036770">
    <property type="entry name" value="Ankyrin_rpt-contain_sf"/>
</dbReference>
<keyword evidence="4" id="KW-0833">Ubl conjugation pathway</keyword>